<evidence type="ECO:0000256" key="1">
    <source>
        <dbReference type="ARBA" id="ARBA00023015"/>
    </source>
</evidence>
<dbReference type="InterPro" id="IPR009057">
    <property type="entry name" value="Homeodomain-like_sf"/>
</dbReference>
<feature type="domain" description="HTH tetR-type" evidence="5">
    <location>
        <begin position="9"/>
        <end position="69"/>
    </location>
</feature>
<reference evidence="7" key="1">
    <citation type="submission" date="2016-10" db="EMBL/GenBank/DDBJ databases">
        <authorList>
            <person name="Varghese N."/>
            <person name="Submissions S."/>
        </authorList>
    </citation>
    <scope>NUCLEOTIDE SEQUENCE [LARGE SCALE GENOMIC DNA]</scope>
    <source>
        <strain evidence="7">DSM 9751</strain>
    </source>
</reference>
<dbReference type="PANTHER" id="PTHR47506">
    <property type="entry name" value="TRANSCRIPTIONAL REGULATORY PROTEIN"/>
    <property type="match status" value="1"/>
</dbReference>
<dbReference type="PROSITE" id="PS50977">
    <property type="entry name" value="HTH_TETR_2"/>
    <property type="match status" value="1"/>
</dbReference>
<keyword evidence="7" id="KW-1185">Reference proteome</keyword>
<dbReference type="AlphaFoldDB" id="A0A1H4LEA8"/>
<evidence type="ECO:0000313" key="7">
    <source>
        <dbReference type="Proteomes" id="UP000198982"/>
    </source>
</evidence>
<dbReference type="SUPFAM" id="SSF48498">
    <property type="entry name" value="Tetracyclin repressor-like, C-terminal domain"/>
    <property type="match status" value="1"/>
</dbReference>
<dbReference type="Gene3D" id="1.10.10.60">
    <property type="entry name" value="Homeodomain-like"/>
    <property type="match status" value="1"/>
</dbReference>
<keyword evidence="2 4" id="KW-0238">DNA-binding</keyword>
<keyword evidence="3" id="KW-0804">Transcription</keyword>
<proteinExistence type="predicted"/>
<dbReference type="InterPro" id="IPR036271">
    <property type="entry name" value="Tet_transcr_reg_TetR-rel_C_sf"/>
</dbReference>
<dbReference type="RefSeq" id="WP_092312421.1">
    <property type="nucleotide sequence ID" value="NZ_FNTJ01000001.1"/>
</dbReference>
<organism evidence="6 7">
    <name type="scientific">Pseudomonas saponiphila</name>
    <dbReference type="NCBI Taxonomy" id="556534"/>
    <lineage>
        <taxon>Bacteria</taxon>
        <taxon>Pseudomonadati</taxon>
        <taxon>Pseudomonadota</taxon>
        <taxon>Gammaproteobacteria</taxon>
        <taxon>Pseudomonadales</taxon>
        <taxon>Pseudomonadaceae</taxon>
        <taxon>Pseudomonas</taxon>
    </lineage>
</organism>
<gene>
    <name evidence="6" type="ORF">SAMN05216178_1861</name>
</gene>
<evidence type="ECO:0000313" key="6">
    <source>
        <dbReference type="EMBL" id="SEB68994.1"/>
    </source>
</evidence>
<feature type="DNA-binding region" description="H-T-H motif" evidence="4">
    <location>
        <begin position="32"/>
        <end position="51"/>
    </location>
</feature>
<dbReference type="EMBL" id="FNTJ01000001">
    <property type="protein sequence ID" value="SEB68994.1"/>
    <property type="molecule type" value="Genomic_DNA"/>
</dbReference>
<evidence type="ECO:0000256" key="4">
    <source>
        <dbReference type="PROSITE-ProRule" id="PRU00335"/>
    </source>
</evidence>
<name>A0A1H4LEA8_9PSED</name>
<dbReference type="InterPro" id="IPR001647">
    <property type="entry name" value="HTH_TetR"/>
</dbReference>
<dbReference type="GO" id="GO:0003677">
    <property type="term" value="F:DNA binding"/>
    <property type="evidence" value="ECO:0007669"/>
    <property type="project" value="UniProtKB-UniRule"/>
</dbReference>
<dbReference type="PANTHER" id="PTHR47506:SF7">
    <property type="entry name" value="TRANSCRIPTIONAL REGULATORY PROTEIN"/>
    <property type="match status" value="1"/>
</dbReference>
<protein>
    <submittedName>
        <fullName evidence="6">Transcriptional regulator, TetR family</fullName>
    </submittedName>
</protein>
<dbReference type="SUPFAM" id="SSF46689">
    <property type="entry name" value="Homeodomain-like"/>
    <property type="match status" value="1"/>
</dbReference>
<dbReference type="Gene3D" id="1.10.357.10">
    <property type="entry name" value="Tetracycline Repressor, domain 2"/>
    <property type="match status" value="1"/>
</dbReference>
<dbReference type="Pfam" id="PF00440">
    <property type="entry name" value="TetR_N"/>
    <property type="match status" value="1"/>
</dbReference>
<sequence length="189" mass="20805">MRYSASHKQETRERLLQSSAIQAKNEGFSTVGVDALMKAIGLSGGAFYTHFGSKDELFGSIVERELSQSLERLGGEGRQNRDKLRRCLKQYLSVAHLQQPGAGCALPTLGAEIARGSVEVRQEAQDWICRLHRAWAQTLGSESLAWSILSQCVGALVVARMMVSPNIQQQVLASSHEQIIGQLEQLPEE</sequence>
<evidence type="ECO:0000256" key="2">
    <source>
        <dbReference type="ARBA" id="ARBA00023125"/>
    </source>
</evidence>
<dbReference type="Proteomes" id="UP000198982">
    <property type="component" value="Unassembled WGS sequence"/>
</dbReference>
<accession>A0A1H4LEA8</accession>
<evidence type="ECO:0000256" key="3">
    <source>
        <dbReference type="ARBA" id="ARBA00023163"/>
    </source>
</evidence>
<keyword evidence="1" id="KW-0805">Transcription regulation</keyword>
<evidence type="ECO:0000259" key="5">
    <source>
        <dbReference type="PROSITE" id="PS50977"/>
    </source>
</evidence>